<dbReference type="InterPro" id="IPR021013">
    <property type="entry name" value="ATPase_Vma12"/>
</dbReference>
<evidence type="ECO:0000256" key="1">
    <source>
        <dbReference type="ARBA" id="ARBA00004477"/>
    </source>
</evidence>
<keyword evidence="5 7" id="KW-0472">Membrane</keyword>
<evidence type="ECO:0000256" key="5">
    <source>
        <dbReference type="ARBA" id="ARBA00023136"/>
    </source>
</evidence>
<keyword evidence="9" id="KW-1185">Reference proteome</keyword>
<dbReference type="Pfam" id="PF11712">
    <property type="entry name" value="Vma12"/>
    <property type="match status" value="1"/>
</dbReference>
<evidence type="ECO:0000256" key="3">
    <source>
        <dbReference type="ARBA" id="ARBA00022824"/>
    </source>
</evidence>
<keyword evidence="3" id="KW-0256">Endoplasmic reticulum</keyword>
<dbReference type="EMBL" id="JAOAOG010000322">
    <property type="protein sequence ID" value="KAJ6229302.1"/>
    <property type="molecule type" value="Genomic_DNA"/>
</dbReference>
<dbReference type="Proteomes" id="UP001150062">
    <property type="component" value="Unassembled WGS sequence"/>
</dbReference>
<feature type="transmembrane region" description="Helical" evidence="7">
    <location>
        <begin position="164"/>
        <end position="187"/>
    </location>
</feature>
<keyword evidence="4 7" id="KW-1133">Transmembrane helix</keyword>
<reference evidence="8" key="1">
    <citation type="submission" date="2022-08" db="EMBL/GenBank/DDBJ databases">
        <title>Novel sulfate-reducing endosymbionts in the free-living metamonad Anaeramoeba.</title>
        <authorList>
            <person name="Jerlstrom-Hultqvist J."/>
            <person name="Cepicka I."/>
            <person name="Gallot-Lavallee L."/>
            <person name="Salas-Leiva D."/>
            <person name="Curtis B.A."/>
            <person name="Zahonova K."/>
            <person name="Pipaliya S."/>
            <person name="Dacks J."/>
            <person name="Roger A.J."/>
        </authorList>
    </citation>
    <scope>NUCLEOTIDE SEQUENCE</scope>
    <source>
        <strain evidence="8">Schooner1</strain>
    </source>
</reference>
<evidence type="ECO:0000256" key="4">
    <source>
        <dbReference type="ARBA" id="ARBA00022989"/>
    </source>
</evidence>
<protein>
    <submittedName>
        <fullName evidence="8">Transmembrane protein</fullName>
    </submittedName>
</protein>
<proteinExistence type="predicted"/>
<dbReference type="PANTHER" id="PTHR31394">
    <property type="entry name" value="TRANSMEMBRANE PROTEIN 199"/>
    <property type="match status" value="1"/>
</dbReference>
<comment type="caution">
    <text evidence="8">The sequence shown here is derived from an EMBL/GenBank/DDBJ whole genome shotgun (WGS) entry which is preliminary data.</text>
</comment>
<sequence length="232" mass="26896">METKFIITPHMLSSIQYLENQNDDTFSKFKKSKYILYSDVQSLSSTLKNLATINPKNLPPFQYVHQLLQDSKIYVPPPIVKPKNPELQKRLDKLRRANEDREYAKMVKDLPFNRSKNKYSKRESYGSILGEIGIGVDSGITIIAVFFVVAFVGKYFSDSKVLPYVWATIAAVCVLVIEVSLFLIRIYKKEKREKLIKSRSNLNQRKEIIKNPNNKTSDNTNQKKITKEKKEK</sequence>
<keyword evidence="2 7" id="KW-0812">Transmembrane</keyword>
<evidence type="ECO:0000256" key="2">
    <source>
        <dbReference type="ARBA" id="ARBA00022692"/>
    </source>
</evidence>
<organism evidence="8 9">
    <name type="scientific">Anaeramoeba flamelloides</name>
    <dbReference type="NCBI Taxonomy" id="1746091"/>
    <lineage>
        <taxon>Eukaryota</taxon>
        <taxon>Metamonada</taxon>
        <taxon>Anaeramoebidae</taxon>
        <taxon>Anaeramoeba</taxon>
    </lineage>
</organism>
<dbReference type="PANTHER" id="PTHR31394:SF1">
    <property type="entry name" value="TRANSMEMBRANE PROTEIN 199"/>
    <property type="match status" value="1"/>
</dbReference>
<evidence type="ECO:0000313" key="8">
    <source>
        <dbReference type="EMBL" id="KAJ6229302.1"/>
    </source>
</evidence>
<feature type="compositionally biased region" description="Polar residues" evidence="6">
    <location>
        <begin position="211"/>
        <end position="222"/>
    </location>
</feature>
<evidence type="ECO:0000256" key="7">
    <source>
        <dbReference type="SAM" id="Phobius"/>
    </source>
</evidence>
<comment type="subcellular location">
    <subcellularLocation>
        <location evidence="1">Endoplasmic reticulum membrane</location>
        <topology evidence="1">Multi-pass membrane protein</topology>
    </subcellularLocation>
</comment>
<evidence type="ECO:0000313" key="9">
    <source>
        <dbReference type="Proteomes" id="UP001150062"/>
    </source>
</evidence>
<evidence type="ECO:0000256" key="6">
    <source>
        <dbReference type="SAM" id="MobiDB-lite"/>
    </source>
</evidence>
<name>A0ABQ8X9G1_9EUKA</name>
<gene>
    <name evidence="8" type="ORF">M0813_07920</name>
</gene>
<accession>A0ABQ8X9G1</accession>
<feature type="transmembrane region" description="Helical" evidence="7">
    <location>
        <begin position="128"/>
        <end position="152"/>
    </location>
</feature>
<feature type="region of interest" description="Disordered" evidence="6">
    <location>
        <begin position="206"/>
        <end position="232"/>
    </location>
</feature>